<evidence type="ECO:0000256" key="1">
    <source>
        <dbReference type="ARBA" id="ARBA00004429"/>
    </source>
</evidence>
<feature type="transmembrane region" description="Helical" evidence="7">
    <location>
        <begin position="312"/>
        <end position="334"/>
    </location>
</feature>
<evidence type="ECO:0000256" key="3">
    <source>
        <dbReference type="ARBA" id="ARBA00022519"/>
    </source>
</evidence>
<comment type="similarity">
    <text evidence="7">Belongs to the TRAP transporter large permease family.</text>
</comment>
<comment type="function">
    <text evidence="7">Part of the tripartite ATP-independent periplasmic (TRAP) transport system.</text>
</comment>
<feature type="transmembrane region" description="Helical" evidence="7">
    <location>
        <begin position="220"/>
        <end position="239"/>
    </location>
</feature>
<evidence type="ECO:0000259" key="8">
    <source>
        <dbReference type="Pfam" id="PF06808"/>
    </source>
</evidence>
<feature type="transmembrane region" description="Helical" evidence="7">
    <location>
        <begin position="95"/>
        <end position="128"/>
    </location>
</feature>
<dbReference type="InterPro" id="IPR004681">
    <property type="entry name" value="TRAP_DctM"/>
</dbReference>
<keyword evidence="4 7" id="KW-0812">Transmembrane</keyword>
<feature type="transmembrane region" description="Helical" evidence="7">
    <location>
        <begin position="140"/>
        <end position="163"/>
    </location>
</feature>
<feature type="transmembrane region" description="Helical" evidence="7">
    <location>
        <begin position="340"/>
        <end position="360"/>
    </location>
</feature>
<evidence type="ECO:0000313" key="9">
    <source>
        <dbReference type="EMBL" id="WMY72597.1"/>
    </source>
</evidence>
<protein>
    <recommendedName>
        <fullName evidence="7">TRAP transporter large permease protein</fullName>
    </recommendedName>
</protein>
<evidence type="ECO:0000256" key="2">
    <source>
        <dbReference type="ARBA" id="ARBA00022475"/>
    </source>
</evidence>
<dbReference type="EMBL" id="CP133838">
    <property type="protein sequence ID" value="WMY72597.1"/>
    <property type="molecule type" value="Genomic_DNA"/>
</dbReference>
<keyword evidence="2" id="KW-1003">Cell membrane</keyword>
<keyword evidence="5 7" id="KW-1133">Transmembrane helix</keyword>
<sequence>MSIMMSTLLILLLLIGLLPTRLPLAFLTGLIALGFAYFNFGIPGITLLTSRTYSFLTQYVFIAVPMFVFMAAILDRSGIARDLFRAMRVLSGDLRGGVAVQTLIVALVLAAMSGIIGGEIVLLGILALPQMLNMGYDKKLAIGTVLAGGSLGTMMPPSIVLIVYGMTSNVPISDLFVGAITPTILLVALYASYILCRAYFSPGAAPTPAPNEIPKAEQRAIWRSIALPLIVAAGVLGSIYAGIASVTESACVGVAGMLLATFFRKELNLTLLKGALQQTLSTCGMIIWIGVGATLLIGVYNLMGGVHFVKNLILGLDLSPILIIIIMMLILVLLGMFLDWVGIALLTMPIFVPIIISLGYDPVWFGVLFCLNMQISYLSPPFGPAIFYLKSVAPEGITLGDMFASVWPFICLQVLALSLLIAFPQIVLWAV</sequence>
<dbReference type="RefSeq" id="WP_309874620.1">
    <property type="nucleotide sequence ID" value="NZ_CP133838.1"/>
</dbReference>
<keyword evidence="7" id="KW-0813">Transport</keyword>
<keyword evidence="3 7" id="KW-0997">Cell inner membrane</keyword>
<evidence type="ECO:0000256" key="6">
    <source>
        <dbReference type="ARBA" id="ARBA00023136"/>
    </source>
</evidence>
<accession>A0ABY9S5B6</accession>
<feature type="transmembrane region" description="Helical" evidence="7">
    <location>
        <begin position="52"/>
        <end position="74"/>
    </location>
</feature>
<dbReference type="InterPro" id="IPR010656">
    <property type="entry name" value="DctM"/>
</dbReference>
<feature type="domain" description="TRAP C4-dicarboxylate transport system permease DctM subunit" evidence="8">
    <location>
        <begin position="12"/>
        <end position="426"/>
    </location>
</feature>
<evidence type="ECO:0000313" key="10">
    <source>
        <dbReference type="Proteomes" id="UP001246690"/>
    </source>
</evidence>
<keyword evidence="10" id="KW-1185">Reference proteome</keyword>
<dbReference type="Proteomes" id="UP001246690">
    <property type="component" value="Chromosome"/>
</dbReference>
<reference evidence="9 10" key="1">
    <citation type="submission" date="2023-09" db="EMBL/GenBank/DDBJ databases">
        <title>Buttiauxella selenatireducens sp. nov., isolated from the rhizosphere of Cardamine hupingshanesis.</title>
        <authorList>
            <person name="Zhang S."/>
            <person name="Xu Z."/>
            <person name="Wang H."/>
            <person name="Guo Y."/>
        </authorList>
    </citation>
    <scope>NUCLEOTIDE SEQUENCE [LARGE SCALE GENOMIC DNA]</scope>
    <source>
        <strain evidence="9 10">R73</strain>
    </source>
</reference>
<comment type="caution">
    <text evidence="7">Lacks conserved residue(s) required for the propagation of feature annotation.</text>
</comment>
<dbReference type="NCBIfam" id="TIGR00786">
    <property type="entry name" value="dctM"/>
    <property type="match status" value="1"/>
</dbReference>
<gene>
    <name evidence="9" type="ORF">RHD99_14025</name>
</gene>
<feature type="transmembrane region" description="Helical" evidence="7">
    <location>
        <begin position="367"/>
        <end position="387"/>
    </location>
</feature>
<dbReference type="PANTHER" id="PTHR33362:SF7">
    <property type="entry name" value="SLL1103 PROTEIN"/>
    <property type="match status" value="1"/>
</dbReference>
<comment type="subunit">
    <text evidence="7">The complex comprises the extracytoplasmic solute receptor protein and the two transmembrane proteins.</text>
</comment>
<feature type="transmembrane region" description="Helical" evidence="7">
    <location>
        <begin position="175"/>
        <end position="200"/>
    </location>
</feature>
<dbReference type="Pfam" id="PF06808">
    <property type="entry name" value="DctM"/>
    <property type="match status" value="1"/>
</dbReference>
<comment type="subcellular location">
    <subcellularLocation>
        <location evidence="1 7">Cell inner membrane</location>
        <topology evidence="1 7">Multi-pass membrane protein</topology>
    </subcellularLocation>
</comment>
<feature type="transmembrane region" description="Helical" evidence="7">
    <location>
        <begin position="407"/>
        <end position="430"/>
    </location>
</feature>
<organism evidence="9 10">
    <name type="scientific">Buttiauxella selenatireducens</name>
    <dbReference type="NCBI Taxonomy" id="3073902"/>
    <lineage>
        <taxon>Bacteria</taxon>
        <taxon>Pseudomonadati</taxon>
        <taxon>Pseudomonadota</taxon>
        <taxon>Gammaproteobacteria</taxon>
        <taxon>Enterobacterales</taxon>
        <taxon>Enterobacteriaceae</taxon>
        <taxon>Buttiauxella</taxon>
    </lineage>
</organism>
<dbReference type="PANTHER" id="PTHR33362">
    <property type="entry name" value="SIALIC ACID TRAP TRANSPORTER PERMEASE PROTEIN SIAT-RELATED"/>
    <property type="match status" value="1"/>
</dbReference>
<proteinExistence type="inferred from homology"/>
<name>A0ABY9S5B6_9ENTR</name>
<evidence type="ECO:0000256" key="5">
    <source>
        <dbReference type="ARBA" id="ARBA00022989"/>
    </source>
</evidence>
<keyword evidence="6 7" id="KW-0472">Membrane</keyword>
<feature type="transmembrane region" description="Helical" evidence="7">
    <location>
        <begin position="275"/>
        <end position="300"/>
    </location>
</feature>
<evidence type="ECO:0000256" key="7">
    <source>
        <dbReference type="RuleBase" id="RU369079"/>
    </source>
</evidence>
<evidence type="ECO:0000256" key="4">
    <source>
        <dbReference type="ARBA" id="ARBA00022692"/>
    </source>
</evidence>